<dbReference type="InterPro" id="IPR003500">
    <property type="entry name" value="RpiB_LacA_LacB"/>
</dbReference>
<accession>A0A0G0EX25</accession>
<name>A0A0G0EX25_9BACT</name>
<comment type="similarity">
    <text evidence="1">Belongs to the LacAB/RpiB family.</text>
</comment>
<dbReference type="PANTHER" id="PTHR30345:SF2">
    <property type="entry name" value="SUGAR-PHOSPHATE ISOMERASE, RPIB_LACA_LACB FAMILY"/>
    <property type="match status" value="1"/>
</dbReference>
<organism evidence="2 3">
    <name type="scientific">Candidatus Daviesbacteria bacterium GW2011_GWB1_36_5</name>
    <dbReference type="NCBI Taxonomy" id="1618426"/>
    <lineage>
        <taxon>Bacteria</taxon>
        <taxon>Candidatus Daviesiibacteriota</taxon>
    </lineage>
</organism>
<dbReference type="GO" id="GO:0019316">
    <property type="term" value="P:D-allose catabolic process"/>
    <property type="evidence" value="ECO:0007669"/>
    <property type="project" value="TreeGrafter"/>
</dbReference>
<dbReference type="Gene3D" id="3.40.1400.10">
    <property type="entry name" value="Sugar-phosphate isomerase, RpiB/LacA/LacB"/>
    <property type="match status" value="1"/>
</dbReference>
<dbReference type="SUPFAM" id="SSF89623">
    <property type="entry name" value="Ribose/Galactose isomerase RpiB/AlsB"/>
    <property type="match status" value="1"/>
</dbReference>
<dbReference type="GO" id="GO:0004751">
    <property type="term" value="F:ribose-5-phosphate isomerase activity"/>
    <property type="evidence" value="ECO:0007669"/>
    <property type="project" value="TreeGrafter"/>
</dbReference>
<protein>
    <recommendedName>
        <fullName evidence="4">Sugar-phosphate isomerase, RpiB/LacA/LacB family</fullName>
    </recommendedName>
</protein>
<evidence type="ECO:0008006" key="4">
    <source>
        <dbReference type="Google" id="ProtNLM"/>
    </source>
</evidence>
<dbReference type="NCBIfam" id="TIGR00689">
    <property type="entry name" value="rpiB_lacA_lacB"/>
    <property type="match status" value="1"/>
</dbReference>
<reference evidence="2 3" key="1">
    <citation type="journal article" date="2015" name="Nature">
        <title>rRNA introns, odd ribosomes, and small enigmatic genomes across a large radiation of phyla.</title>
        <authorList>
            <person name="Brown C.T."/>
            <person name="Hug L.A."/>
            <person name="Thomas B.C."/>
            <person name="Sharon I."/>
            <person name="Castelle C.J."/>
            <person name="Singh A."/>
            <person name="Wilkins M.J."/>
            <person name="Williams K.H."/>
            <person name="Banfield J.F."/>
        </authorList>
    </citation>
    <scope>NUCLEOTIDE SEQUENCE [LARGE SCALE GENOMIC DNA]</scope>
</reference>
<dbReference type="AlphaFoldDB" id="A0A0G0EX25"/>
<evidence type="ECO:0000313" key="2">
    <source>
        <dbReference type="EMBL" id="KKQ10057.1"/>
    </source>
</evidence>
<dbReference type="PANTHER" id="PTHR30345">
    <property type="entry name" value="RIBOSE-5-PHOSPHATE ISOMERASE B"/>
    <property type="match status" value="1"/>
</dbReference>
<dbReference type="InterPro" id="IPR036569">
    <property type="entry name" value="RpiB_LacA_LacB_sf"/>
</dbReference>
<dbReference type="PIRSF" id="PIRSF005384">
    <property type="entry name" value="RpiB_LacA_B"/>
    <property type="match status" value="1"/>
</dbReference>
<proteinExistence type="inferred from homology"/>
<dbReference type="Pfam" id="PF02502">
    <property type="entry name" value="LacAB_rpiB"/>
    <property type="match status" value="1"/>
</dbReference>
<dbReference type="GO" id="GO:0009052">
    <property type="term" value="P:pentose-phosphate shunt, non-oxidative branch"/>
    <property type="evidence" value="ECO:0007669"/>
    <property type="project" value="TreeGrafter"/>
</dbReference>
<comment type="caution">
    <text evidence="2">The sequence shown here is derived from an EMBL/GenBank/DDBJ whole genome shotgun (WGS) entry which is preliminary data.</text>
</comment>
<dbReference type="Proteomes" id="UP000034492">
    <property type="component" value="Unassembled WGS sequence"/>
</dbReference>
<evidence type="ECO:0000313" key="3">
    <source>
        <dbReference type="Proteomes" id="UP000034492"/>
    </source>
</evidence>
<dbReference type="EMBL" id="LBSA01000009">
    <property type="protein sequence ID" value="KKQ10057.1"/>
    <property type="molecule type" value="Genomic_DNA"/>
</dbReference>
<evidence type="ECO:0000256" key="1">
    <source>
        <dbReference type="ARBA" id="ARBA00008754"/>
    </source>
</evidence>
<sequence length="143" mass="16216">MKKILIGSDEKTYLTDEVVKYLKSKGHVLELAGHLKNENKKWKWVEIGKDVGEKIAKGEAEVGILFCWSGTGVCIAANRVKRVRAALCWDSETARLARKWDNANILCISLRFTSESLAKEIIDAFLESKFDEEDLNQVEKIDD</sequence>
<gene>
    <name evidence="2" type="ORF">US19_C0009G0059</name>
</gene>